<proteinExistence type="inferred from homology"/>
<dbReference type="SUPFAM" id="SSF55060">
    <property type="entry name" value="GHMP Kinase, C-terminal domain"/>
    <property type="match status" value="1"/>
</dbReference>
<evidence type="ECO:0000256" key="3">
    <source>
        <dbReference type="ARBA" id="ARBA00012078"/>
    </source>
</evidence>
<evidence type="ECO:0000256" key="9">
    <source>
        <dbReference type="ARBA" id="ARBA00022777"/>
    </source>
</evidence>
<evidence type="ECO:0000256" key="13">
    <source>
        <dbReference type="HAMAP-Rule" id="MF_00384"/>
    </source>
</evidence>
<feature type="binding site" evidence="13">
    <location>
        <begin position="94"/>
        <end position="104"/>
    </location>
    <ligand>
        <name>ATP</name>
        <dbReference type="ChEBI" id="CHEBI:30616"/>
    </ligand>
</feature>
<feature type="domain" description="GHMP kinase N-terminal" evidence="14">
    <location>
        <begin position="65"/>
        <end position="147"/>
    </location>
</feature>
<dbReference type="InterPro" id="IPR006204">
    <property type="entry name" value="GHMP_kinase_N_dom"/>
</dbReference>
<evidence type="ECO:0000256" key="6">
    <source>
        <dbReference type="ARBA" id="ARBA00022679"/>
    </source>
</evidence>
<dbReference type="PIRSF" id="PIRSF000676">
    <property type="entry name" value="Homoser_kin"/>
    <property type="match status" value="1"/>
</dbReference>
<keyword evidence="13" id="KW-0963">Cytoplasm</keyword>
<dbReference type="NCBIfam" id="TIGR00191">
    <property type="entry name" value="thrB"/>
    <property type="match status" value="1"/>
</dbReference>
<dbReference type="InterPro" id="IPR036554">
    <property type="entry name" value="GHMP_kinase_C_sf"/>
</dbReference>
<dbReference type="SUPFAM" id="SSF54211">
    <property type="entry name" value="Ribosomal protein S5 domain 2-like"/>
    <property type="match status" value="1"/>
</dbReference>
<dbReference type="Pfam" id="PF00288">
    <property type="entry name" value="GHMP_kinases_N"/>
    <property type="match status" value="1"/>
</dbReference>
<dbReference type="EMBL" id="VULN01000014">
    <property type="protein sequence ID" value="MSS82813.1"/>
    <property type="molecule type" value="Genomic_DNA"/>
</dbReference>
<evidence type="ECO:0000256" key="5">
    <source>
        <dbReference type="ARBA" id="ARBA00022605"/>
    </source>
</evidence>
<keyword evidence="9 13" id="KW-0418">Kinase</keyword>
<keyword evidence="6 13" id="KW-0808">Transferase</keyword>
<dbReference type="GO" id="GO:0005524">
    <property type="term" value="F:ATP binding"/>
    <property type="evidence" value="ECO:0007669"/>
    <property type="project" value="UniProtKB-UniRule"/>
</dbReference>
<comment type="function">
    <text evidence="12 13">Catalyzes the ATP-dependent phosphorylation of L-homoserine to L-homoserine phosphate.</text>
</comment>
<comment type="pathway">
    <text evidence="1 13">Amino-acid biosynthesis; L-threonine biosynthesis; L-threonine from L-aspartate: step 4/5.</text>
</comment>
<evidence type="ECO:0000256" key="8">
    <source>
        <dbReference type="ARBA" id="ARBA00022741"/>
    </source>
</evidence>
<evidence type="ECO:0000256" key="11">
    <source>
        <dbReference type="ARBA" id="ARBA00049375"/>
    </source>
</evidence>
<dbReference type="PRINTS" id="PR00958">
    <property type="entry name" value="HOMSERKINASE"/>
</dbReference>
<dbReference type="InterPro" id="IPR000870">
    <property type="entry name" value="Homoserine_kinase"/>
</dbReference>
<dbReference type="GO" id="GO:0004413">
    <property type="term" value="F:homoserine kinase activity"/>
    <property type="evidence" value="ECO:0007669"/>
    <property type="project" value="UniProtKB-UniRule"/>
</dbReference>
<feature type="domain" description="GHMP kinase C-terminal" evidence="15">
    <location>
        <begin position="215"/>
        <end position="286"/>
    </location>
</feature>
<dbReference type="PANTHER" id="PTHR20861:SF1">
    <property type="entry name" value="HOMOSERINE KINASE"/>
    <property type="match status" value="1"/>
</dbReference>
<dbReference type="InterPro" id="IPR014721">
    <property type="entry name" value="Ribsml_uS5_D2-typ_fold_subgr"/>
</dbReference>
<dbReference type="Gene3D" id="3.30.230.10">
    <property type="match status" value="1"/>
</dbReference>
<comment type="similarity">
    <text evidence="2 13">Belongs to the GHMP kinase family. Homoserine kinase subfamily.</text>
</comment>
<evidence type="ECO:0000259" key="14">
    <source>
        <dbReference type="Pfam" id="PF00288"/>
    </source>
</evidence>
<comment type="caution">
    <text evidence="16">The sequence shown here is derived from an EMBL/GenBank/DDBJ whole genome shotgun (WGS) entry which is preliminary data.</text>
</comment>
<evidence type="ECO:0000256" key="12">
    <source>
        <dbReference type="ARBA" id="ARBA00049954"/>
    </source>
</evidence>
<organism evidence="16 17">
    <name type="scientific">Acidaminococcus fermentans</name>
    <dbReference type="NCBI Taxonomy" id="905"/>
    <lineage>
        <taxon>Bacteria</taxon>
        <taxon>Bacillati</taxon>
        <taxon>Bacillota</taxon>
        <taxon>Negativicutes</taxon>
        <taxon>Acidaminococcales</taxon>
        <taxon>Acidaminococcaceae</taxon>
        <taxon>Acidaminococcus</taxon>
    </lineage>
</organism>
<evidence type="ECO:0000256" key="10">
    <source>
        <dbReference type="ARBA" id="ARBA00022840"/>
    </source>
</evidence>
<dbReference type="OrthoDB" id="9769912at2"/>
<dbReference type="InterPro" id="IPR020568">
    <property type="entry name" value="Ribosomal_Su5_D2-typ_SF"/>
</dbReference>
<dbReference type="RefSeq" id="WP_022488332.1">
    <property type="nucleotide sequence ID" value="NZ_CALEXD010000017.1"/>
</dbReference>
<protein>
    <recommendedName>
        <fullName evidence="4 13">Homoserine kinase</fullName>
        <shortName evidence="13">HK</shortName>
        <shortName evidence="13">HSK</shortName>
        <ecNumber evidence="3 13">2.7.1.39</ecNumber>
    </recommendedName>
</protein>
<reference evidence="16 17" key="1">
    <citation type="submission" date="2019-08" db="EMBL/GenBank/DDBJ databases">
        <title>In-depth cultivation of the pig gut microbiome towards novel bacterial diversity and tailored functional studies.</title>
        <authorList>
            <person name="Wylensek D."/>
            <person name="Hitch T.C.A."/>
            <person name="Clavel T."/>
        </authorList>
    </citation>
    <scope>NUCLEOTIDE SEQUENCE [LARGE SCALE GENOMIC DNA]</scope>
    <source>
        <strain evidence="16 17">WCA-389-WT-5B</strain>
    </source>
</reference>
<dbReference type="UniPathway" id="UPA00050">
    <property type="reaction ID" value="UER00064"/>
</dbReference>
<keyword evidence="8 13" id="KW-0547">Nucleotide-binding</keyword>
<dbReference type="Proteomes" id="UP000441455">
    <property type="component" value="Unassembled WGS sequence"/>
</dbReference>
<keyword evidence="5 13" id="KW-0028">Amino-acid biosynthesis</keyword>
<dbReference type="AlphaFoldDB" id="A0A6N7W2T3"/>
<dbReference type="Pfam" id="PF08544">
    <property type="entry name" value="GHMP_kinases_C"/>
    <property type="match status" value="1"/>
</dbReference>
<comment type="catalytic activity">
    <reaction evidence="11 13">
        <text>L-homoserine + ATP = O-phospho-L-homoserine + ADP + H(+)</text>
        <dbReference type="Rhea" id="RHEA:13985"/>
        <dbReference type="ChEBI" id="CHEBI:15378"/>
        <dbReference type="ChEBI" id="CHEBI:30616"/>
        <dbReference type="ChEBI" id="CHEBI:57476"/>
        <dbReference type="ChEBI" id="CHEBI:57590"/>
        <dbReference type="ChEBI" id="CHEBI:456216"/>
        <dbReference type="EC" id="2.7.1.39"/>
    </reaction>
</comment>
<dbReference type="GO" id="GO:0005737">
    <property type="term" value="C:cytoplasm"/>
    <property type="evidence" value="ECO:0007669"/>
    <property type="project" value="UniProtKB-SubCell"/>
</dbReference>
<gene>
    <name evidence="13" type="primary">thrB</name>
    <name evidence="16" type="ORF">FX155_09435</name>
</gene>
<accession>A0A6N7W2T3</accession>
<evidence type="ECO:0000256" key="4">
    <source>
        <dbReference type="ARBA" id="ARBA00017858"/>
    </source>
</evidence>
<name>A0A6N7W2T3_ACIFE</name>
<evidence type="ECO:0000256" key="1">
    <source>
        <dbReference type="ARBA" id="ARBA00005015"/>
    </source>
</evidence>
<sequence>MADMLKKVTVQVPATSANCGPGFDCLGLACTLYNRFTYERVPEAEGIQVEAEGQGGESLPQGRNNLAAEAFCILWEKLGKPATGLRISTRIEVPVSRGLGSSSTAIVAGLTAANALAGSPLSKEELVTEATRIEGHPDNVAPAILGGITVNVMEEGKVESLKLALARPLQLVVLVPSIPLPTSKARAALPQEVSHKDAVYNVSRAALLVGSLLTGDYHFLRTALEDRLHQPYRLPLIPGAEEALEGARQAGAYNGIISGAGSTLLAYVPAEGDARKVGEAMAAPFRKRNIETALHVLDIDPEGARVIDIQ</sequence>
<evidence type="ECO:0000313" key="17">
    <source>
        <dbReference type="Proteomes" id="UP000441455"/>
    </source>
</evidence>
<keyword evidence="10 13" id="KW-0067">ATP-binding</keyword>
<evidence type="ECO:0000313" key="16">
    <source>
        <dbReference type="EMBL" id="MSS82813.1"/>
    </source>
</evidence>
<dbReference type="PROSITE" id="PS00627">
    <property type="entry name" value="GHMP_KINASES_ATP"/>
    <property type="match status" value="1"/>
</dbReference>
<dbReference type="EC" id="2.7.1.39" evidence="3 13"/>
<evidence type="ECO:0000259" key="15">
    <source>
        <dbReference type="Pfam" id="PF08544"/>
    </source>
</evidence>
<dbReference type="NCBIfam" id="NF002288">
    <property type="entry name" value="PRK01212.1-4"/>
    <property type="match status" value="1"/>
</dbReference>
<dbReference type="PANTHER" id="PTHR20861">
    <property type="entry name" value="HOMOSERINE/4-DIPHOSPHOCYTIDYL-2-C-METHYL-D-ERYTHRITOL KINASE"/>
    <property type="match status" value="1"/>
</dbReference>
<dbReference type="Gene3D" id="3.30.70.890">
    <property type="entry name" value="GHMP kinase, C-terminal domain"/>
    <property type="match status" value="1"/>
</dbReference>
<dbReference type="HAMAP" id="MF_00384">
    <property type="entry name" value="Homoser_kinase"/>
    <property type="match status" value="1"/>
</dbReference>
<comment type="subcellular location">
    <subcellularLocation>
        <location evidence="13">Cytoplasm</location>
    </subcellularLocation>
</comment>
<dbReference type="InterPro" id="IPR006203">
    <property type="entry name" value="GHMP_knse_ATP-bd_CS"/>
</dbReference>
<evidence type="ECO:0000256" key="7">
    <source>
        <dbReference type="ARBA" id="ARBA00022697"/>
    </source>
</evidence>
<dbReference type="InterPro" id="IPR013750">
    <property type="entry name" value="GHMP_kinase_C_dom"/>
</dbReference>
<evidence type="ECO:0000256" key="2">
    <source>
        <dbReference type="ARBA" id="ARBA00007370"/>
    </source>
</evidence>
<dbReference type="GO" id="GO:0009088">
    <property type="term" value="P:threonine biosynthetic process"/>
    <property type="evidence" value="ECO:0007669"/>
    <property type="project" value="UniProtKB-UniRule"/>
</dbReference>
<keyword evidence="7 13" id="KW-0791">Threonine biosynthesis</keyword>